<dbReference type="Gene3D" id="1.10.490.10">
    <property type="entry name" value="Globins"/>
    <property type="match status" value="1"/>
</dbReference>
<evidence type="ECO:0000313" key="8">
    <source>
        <dbReference type="EMBL" id="VVC41605.1"/>
    </source>
</evidence>
<evidence type="ECO:0000256" key="2">
    <source>
        <dbReference type="ARBA" id="ARBA00022617"/>
    </source>
</evidence>
<comment type="similarity">
    <text evidence="6">Belongs to the globin family.</text>
</comment>
<reference evidence="8 9" key="1">
    <citation type="submission" date="2019-08" db="EMBL/GenBank/DDBJ databases">
        <authorList>
            <person name="Alioto T."/>
            <person name="Alioto T."/>
            <person name="Gomez Garrido J."/>
        </authorList>
    </citation>
    <scope>NUCLEOTIDE SEQUENCE [LARGE SCALE GENOMIC DNA]</scope>
</reference>
<dbReference type="PANTHER" id="PTHR47217:SF1">
    <property type="entry name" value="GLOBIN-LIKE PROTEIN"/>
    <property type="match status" value="1"/>
</dbReference>
<dbReference type="PANTHER" id="PTHR47217">
    <property type="entry name" value="GLOBIN-LIKE PROTEIN"/>
    <property type="match status" value="1"/>
</dbReference>
<dbReference type="AlphaFoldDB" id="A0A5E4NJ56"/>
<keyword evidence="2 6" id="KW-0349">Heme</keyword>
<evidence type="ECO:0000256" key="4">
    <source>
        <dbReference type="ARBA" id="ARBA00022723"/>
    </source>
</evidence>
<keyword evidence="9" id="KW-1185">Reference proteome</keyword>
<evidence type="ECO:0000313" key="9">
    <source>
        <dbReference type="Proteomes" id="UP000325440"/>
    </source>
</evidence>
<accession>A0A5E4NJ56</accession>
<evidence type="ECO:0000259" key="7">
    <source>
        <dbReference type="PROSITE" id="PS01033"/>
    </source>
</evidence>
<protein>
    <submittedName>
        <fullName evidence="8">Globin,Globin-like</fullName>
    </submittedName>
</protein>
<evidence type="ECO:0000256" key="3">
    <source>
        <dbReference type="ARBA" id="ARBA00022621"/>
    </source>
</evidence>
<proteinExistence type="inferred from homology"/>
<dbReference type="CDD" id="cd01040">
    <property type="entry name" value="Mb-like"/>
    <property type="match status" value="1"/>
</dbReference>
<dbReference type="InterPro" id="IPR012292">
    <property type="entry name" value="Globin/Proto"/>
</dbReference>
<feature type="domain" description="Globin" evidence="7">
    <location>
        <begin position="7"/>
        <end position="156"/>
    </location>
</feature>
<dbReference type="Pfam" id="PF00042">
    <property type="entry name" value="Globin"/>
    <property type="match status" value="1"/>
</dbReference>
<dbReference type="InterPro" id="IPR000971">
    <property type="entry name" value="Globin"/>
</dbReference>
<dbReference type="OrthoDB" id="436496at2759"/>
<keyword evidence="4" id="KW-0479">Metal-binding</keyword>
<organism evidence="8 9">
    <name type="scientific">Cinara cedri</name>
    <dbReference type="NCBI Taxonomy" id="506608"/>
    <lineage>
        <taxon>Eukaryota</taxon>
        <taxon>Metazoa</taxon>
        <taxon>Ecdysozoa</taxon>
        <taxon>Arthropoda</taxon>
        <taxon>Hexapoda</taxon>
        <taxon>Insecta</taxon>
        <taxon>Pterygota</taxon>
        <taxon>Neoptera</taxon>
        <taxon>Paraneoptera</taxon>
        <taxon>Hemiptera</taxon>
        <taxon>Sternorrhyncha</taxon>
        <taxon>Aphidomorpha</taxon>
        <taxon>Aphidoidea</taxon>
        <taxon>Aphididae</taxon>
        <taxon>Lachninae</taxon>
        <taxon>Cinara</taxon>
    </lineage>
</organism>
<keyword evidence="1 6" id="KW-0813">Transport</keyword>
<dbReference type="GO" id="GO:0046872">
    <property type="term" value="F:metal ion binding"/>
    <property type="evidence" value="ECO:0007669"/>
    <property type="project" value="UniProtKB-KW"/>
</dbReference>
<dbReference type="Proteomes" id="UP000325440">
    <property type="component" value="Unassembled WGS sequence"/>
</dbReference>
<evidence type="ECO:0000256" key="5">
    <source>
        <dbReference type="ARBA" id="ARBA00023004"/>
    </source>
</evidence>
<dbReference type="EMBL" id="CABPRJ010001922">
    <property type="protein sequence ID" value="VVC41605.1"/>
    <property type="molecule type" value="Genomic_DNA"/>
</dbReference>
<sequence>MESTQILLNKCQVILVKQSWPVIVAKNGCFWTTFYINLFDKSPSYQLHFDRFAHVPLETLRSNVHFLAHSTRTGHVFAAAIGLLESPKELHEILKVLGKKHRHINLSAEHFEVVKDLLVKMIDDRLNDDEPDKNITMAAWRLCVTEVIGVIKDFAIEMSYCDSQLYAKMLDPFKDYKYFNFISSIVKNGITSSTYTKITELIIHYVKSELQLLHYNIISTKCNATMGHVIKALLQDYSTIEEFSKCSSNICMKSSK</sequence>
<dbReference type="SUPFAM" id="SSF46458">
    <property type="entry name" value="Globin-like"/>
    <property type="match status" value="1"/>
</dbReference>
<dbReference type="GO" id="GO:0005344">
    <property type="term" value="F:oxygen carrier activity"/>
    <property type="evidence" value="ECO:0007669"/>
    <property type="project" value="UniProtKB-KW"/>
</dbReference>
<dbReference type="InterPro" id="IPR044399">
    <property type="entry name" value="Mb-like_M"/>
</dbReference>
<keyword evidence="5" id="KW-0408">Iron</keyword>
<evidence type="ECO:0000256" key="6">
    <source>
        <dbReference type="RuleBase" id="RU000356"/>
    </source>
</evidence>
<name>A0A5E4NJ56_9HEMI</name>
<dbReference type="GO" id="GO:0020037">
    <property type="term" value="F:heme binding"/>
    <property type="evidence" value="ECO:0007669"/>
    <property type="project" value="InterPro"/>
</dbReference>
<dbReference type="PROSITE" id="PS01033">
    <property type="entry name" value="GLOBIN"/>
    <property type="match status" value="1"/>
</dbReference>
<gene>
    <name evidence="8" type="ORF">CINCED_3A003066</name>
</gene>
<dbReference type="GO" id="GO:0019825">
    <property type="term" value="F:oxygen binding"/>
    <property type="evidence" value="ECO:0007669"/>
    <property type="project" value="InterPro"/>
</dbReference>
<dbReference type="InterPro" id="IPR009050">
    <property type="entry name" value="Globin-like_sf"/>
</dbReference>
<keyword evidence="3 6" id="KW-0561">Oxygen transport</keyword>
<evidence type="ECO:0000256" key="1">
    <source>
        <dbReference type="ARBA" id="ARBA00022448"/>
    </source>
</evidence>